<feature type="compositionally biased region" description="Polar residues" evidence="2">
    <location>
        <begin position="38"/>
        <end position="56"/>
    </location>
</feature>
<feature type="compositionally biased region" description="Polar residues" evidence="2">
    <location>
        <begin position="1054"/>
        <end position="1069"/>
    </location>
</feature>
<dbReference type="SMART" id="SM00355">
    <property type="entry name" value="ZnF_C2H2"/>
    <property type="match status" value="5"/>
</dbReference>
<feature type="region of interest" description="Disordered" evidence="2">
    <location>
        <begin position="717"/>
        <end position="744"/>
    </location>
</feature>
<keyword evidence="1" id="KW-0863">Zinc-finger</keyword>
<organism evidence="5 6">
    <name type="scientific">Araneus ventricosus</name>
    <name type="common">Orbweaver spider</name>
    <name type="synonym">Epeira ventricosa</name>
    <dbReference type="NCBI Taxonomy" id="182803"/>
    <lineage>
        <taxon>Eukaryota</taxon>
        <taxon>Metazoa</taxon>
        <taxon>Ecdysozoa</taxon>
        <taxon>Arthropoda</taxon>
        <taxon>Chelicerata</taxon>
        <taxon>Arachnida</taxon>
        <taxon>Araneae</taxon>
        <taxon>Araneomorphae</taxon>
        <taxon>Entelegynae</taxon>
        <taxon>Araneoidea</taxon>
        <taxon>Araneidae</taxon>
        <taxon>Araneus</taxon>
    </lineage>
</organism>
<feature type="compositionally biased region" description="Polar residues" evidence="2">
    <location>
        <begin position="1"/>
        <end position="11"/>
    </location>
</feature>
<feature type="domain" description="C2H2-type" evidence="3">
    <location>
        <begin position="430"/>
        <end position="458"/>
    </location>
</feature>
<dbReference type="PROSITE" id="PS50878">
    <property type="entry name" value="RT_POL"/>
    <property type="match status" value="1"/>
</dbReference>
<dbReference type="GO" id="GO:0008270">
    <property type="term" value="F:zinc ion binding"/>
    <property type="evidence" value="ECO:0007669"/>
    <property type="project" value="UniProtKB-KW"/>
</dbReference>
<dbReference type="SUPFAM" id="SSF56672">
    <property type="entry name" value="DNA/RNA polymerases"/>
    <property type="match status" value="1"/>
</dbReference>
<reference evidence="5 6" key="1">
    <citation type="journal article" date="2019" name="Sci. Rep.">
        <title>Orb-weaving spider Araneus ventricosus genome elucidates the spidroin gene catalogue.</title>
        <authorList>
            <person name="Kono N."/>
            <person name="Nakamura H."/>
            <person name="Ohtoshi R."/>
            <person name="Moran D.A.P."/>
            <person name="Shinohara A."/>
            <person name="Yoshida Y."/>
            <person name="Fujiwara M."/>
            <person name="Mori M."/>
            <person name="Tomita M."/>
            <person name="Arakawa K."/>
        </authorList>
    </citation>
    <scope>NUCLEOTIDE SEQUENCE [LARGE SCALE GENOMIC DNA]</scope>
</reference>
<dbReference type="Pfam" id="PF00078">
    <property type="entry name" value="RVT_1"/>
    <property type="match status" value="1"/>
</dbReference>
<dbReference type="CDD" id="cd01650">
    <property type="entry name" value="RT_nLTR_like"/>
    <property type="match status" value="1"/>
</dbReference>
<evidence type="ECO:0000259" key="3">
    <source>
        <dbReference type="PROSITE" id="PS50157"/>
    </source>
</evidence>
<dbReference type="EMBL" id="BGPR01059647">
    <property type="protein sequence ID" value="GBO35647.1"/>
    <property type="molecule type" value="Genomic_DNA"/>
</dbReference>
<dbReference type="InterPro" id="IPR000477">
    <property type="entry name" value="RT_dom"/>
</dbReference>
<proteinExistence type="predicted"/>
<keyword evidence="1" id="KW-0862">Zinc</keyword>
<dbReference type="Proteomes" id="UP000499080">
    <property type="component" value="Unassembled WGS sequence"/>
</dbReference>
<evidence type="ECO:0000313" key="6">
    <source>
        <dbReference type="Proteomes" id="UP000499080"/>
    </source>
</evidence>
<evidence type="ECO:0000259" key="4">
    <source>
        <dbReference type="PROSITE" id="PS50878"/>
    </source>
</evidence>
<dbReference type="Gene3D" id="3.30.70.270">
    <property type="match status" value="1"/>
</dbReference>
<keyword evidence="6" id="KW-1185">Reference proteome</keyword>
<accession>A0A4Y2WI15</accession>
<feature type="compositionally biased region" description="Basic residues" evidence="2">
    <location>
        <begin position="960"/>
        <end position="969"/>
    </location>
</feature>
<feature type="region of interest" description="Disordered" evidence="2">
    <location>
        <begin position="959"/>
        <end position="1015"/>
    </location>
</feature>
<dbReference type="InterPro" id="IPR043502">
    <property type="entry name" value="DNA/RNA_pol_sf"/>
</dbReference>
<keyword evidence="1" id="KW-0479">Metal-binding</keyword>
<feature type="compositionally biased region" description="Polar residues" evidence="2">
    <location>
        <begin position="788"/>
        <end position="812"/>
    </location>
</feature>
<dbReference type="PANTHER" id="PTHR19446">
    <property type="entry name" value="REVERSE TRANSCRIPTASES"/>
    <property type="match status" value="1"/>
</dbReference>
<feature type="region of interest" description="Disordered" evidence="2">
    <location>
        <begin position="770"/>
        <end position="812"/>
    </location>
</feature>
<dbReference type="PROSITE" id="PS00028">
    <property type="entry name" value="ZINC_FINGER_C2H2_1"/>
    <property type="match status" value="3"/>
</dbReference>
<name>A0A4Y2WI15_ARAVE</name>
<protein>
    <submittedName>
        <fullName evidence="5">Retrovirus-related Pol polyprotein from type-1 retrotransposable element R2</fullName>
    </submittedName>
</protein>
<comment type="caution">
    <text evidence="5">The sequence shown here is derived from an EMBL/GenBank/DDBJ whole genome shotgun (WGS) entry which is preliminary data.</text>
</comment>
<dbReference type="GO" id="GO:0071897">
    <property type="term" value="P:DNA biosynthetic process"/>
    <property type="evidence" value="ECO:0007669"/>
    <property type="project" value="UniProtKB-ARBA"/>
</dbReference>
<evidence type="ECO:0000256" key="1">
    <source>
        <dbReference type="PROSITE-ProRule" id="PRU00042"/>
    </source>
</evidence>
<dbReference type="PROSITE" id="PS50157">
    <property type="entry name" value="ZINC_FINGER_C2H2_2"/>
    <property type="match status" value="2"/>
</dbReference>
<dbReference type="InterPro" id="IPR013087">
    <property type="entry name" value="Znf_C2H2_type"/>
</dbReference>
<feature type="region of interest" description="Disordered" evidence="2">
    <location>
        <begin position="1054"/>
        <end position="1094"/>
    </location>
</feature>
<feature type="domain" description="C2H2-type" evidence="3">
    <location>
        <begin position="920"/>
        <end position="942"/>
    </location>
</feature>
<evidence type="ECO:0000313" key="5">
    <source>
        <dbReference type="EMBL" id="GBO35647.1"/>
    </source>
</evidence>
<dbReference type="OrthoDB" id="6436077at2759"/>
<feature type="region of interest" description="Disordered" evidence="2">
    <location>
        <begin position="1"/>
        <end position="82"/>
    </location>
</feature>
<sequence length="1764" mass="195848">MSDTVTKSSSEPAAGCACADSAPPTTPACSPICRRTRSQVAKRNATQQQSPSSSIEICNDRNVIGSPPNPMDTALDSESGLEHKKDEVNPLFDHISGIRHASSITELDIAPNMGHHNHSPASLVSASSPNDSMPNFSIGDCPIIVSDSLVIYLMVNEITDIICNDLLAEVSEDCASRGSHHNIQTTITHVEAPFAPSALNARQIISSDENSRPHLSIENFASHIVEDVLSHVFQENFCLNCNSKSTLNEIVFTTENYVNANVPIIENIENCLSENVYPNEINAPADLSVLSVIESSYIGLNEGVQIPEPDDIGSITDDSDNLENQTSQSFVIVIESDSDVDECTPADCLSNPCESSYPNFSLGVVIPGTPVKSDTPIQMTSPTTDDHDFPQTDEIELFQIITENRSTITFETLLPQKRPCLPTFDLPALFTCEYCERKFQNETDAQAHIFDLHLNPSIPSYQEDQAITLLRNYPDPGCTSCKIGFLTLNTLNQHCMKTHNSKSDKFSCSYCYSDFPALTQFFTHRCCEDKDLLPRKPFHCHKCDEYFESLWQRESHICSGDFDDISDGDLSESEPFSSHPILFPIMTNSCPQRSFLYDNPECEGSLPDDALMIPFKASSSSSACGTTFASSSSLLAHPCNHGVLPQSLPCNIIPLQPDAGPAPILNDTSINFIVRSSTPANNAPLQVGSQISGTAKRSAHAYNNPDTVVTARIENQDVSSQTNPPSSHNLSIQTPAHDSSSSQPKNKIWACSFPGCSVVKASKKALSVHRYREHKIQIPKRCTKKSKSQSQPQNVDHPSQGTSHNDNLNSSQGHTAVLVDPVSPTPCPTHTSRSADTANFLFPLFDPTPCTEDGCVFQSRGVTWNSIKCSMLRHLRTSHHLTTLISVHWCATCTEVIGRPKKHRCLTHGCKIELNIDTPFACPECGENYPNELALRNHVTAHKQVTAQANTVQRVIPRMGTRKWKRKTKTGAIASSEPPDESITDPTCILAPPAPPTQSTTGQPTSEEDDQPPGPLAIYIEHLQDFLNQDPTEEFFQMFSETMDMAVSDIQNISFQPSSPSTEQSTDDSSAGIPPTANSAPKRKNERKEKKEININDPQSCQILFSRNRKRCVREICEGPPTRCSIPVETIEDFFRSAWDSVPPPISDLPSSAEERTPLLENAISNSEVAKKLSRAENSAPGPDMLTYHHWRSIPQCHKFLATAFNVCLHFQRIPTSRKKTITVLIPKTTSELDNPANWRPIALSNTLYKIFTKVLAGRLQDWSSKYSVLSHCQKGFTPFDGVLEHNFTLQTRLEFAREHKQDLCVAWLDITNAFGALPHQLIYKALHAAGTGDQFINVIKDIYTDCSTSILSNDSTTSPIPIKSGVQQGCPISGLLFNVSIDHILKHIQGNATRHRILAFADDLCLLGDTKEELQDMLDVVFDEMSKIGLLLNPKKSFSLHLSASTPVDVPDTSFHLGPDLIHPILEYETTKFLGKPLSPWQKLDALKSFIYPAMQFSMRTGQFKKEDWTLLDDDIRHTIKELLFLPERAANEYLYGHTKSGCVGVPIAAEESDLKRVDSAFKLLTSHDEIVAALALQNLRNSVANRVRIPNPSDDDLSDFMTGSMDIDEDDKPHSNPYSNIWTTARVASRRQKIQWLFTDGFPQLKFQDLVLKSSSRRKIFFTIRNRLRQDRSLILQNKPDQGKAMECVAQSPISSHFIANGMFTRFSEYRFIHRAKLNLLPLNGLPWKDGPNKRCRSCTKANLETLPHVINHCEVHSRAWV</sequence>
<gene>
    <name evidence="5" type="primary">PO21_40</name>
    <name evidence="5" type="ORF">AVEN_45057_1</name>
</gene>
<dbReference type="InterPro" id="IPR043128">
    <property type="entry name" value="Rev_trsase/Diguanyl_cyclase"/>
</dbReference>
<feature type="domain" description="Reverse transcriptase" evidence="4">
    <location>
        <begin position="1207"/>
        <end position="1479"/>
    </location>
</feature>
<evidence type="ECO:0000256" key="2">
    <source>
        <dbReference type="SAM" id="MobiDB-lite"/>
    </source>
</evidence>
<feature type="compositionally biased region" description="Basic residues" evidence="2">
    <location>
        <begin position="770"/>
        <end position="787"/>
    </location>
</feature>